<keyword evidence="3" id="KW-0804">Transcription</keyword>
<feature type="domain" description="HTH luxR-type" evidence="5">
    <location>
        <begin position="617"/>
        <end position="682"/>
    </location>
</feature>
<dbReference type="SMART" id="SM00421">
    <property type="entry name" value="HTH_LUXR"/>
    <property type="match status" value="1"/>
</dbReference>
<evidence type="ECO:0000259" key="5">
    <source>
        <dbReference type="PROSITE" id="PS50043"/>
    </source>
</evidence>
<gene>
    <name evidence="6" type="ORF">ABQM86_16735</name>
</gene>
<dbReference type="PANTHER" id="PTHR44688:SF16">
    <property type="entry name" value="DNA-BINDING TRANSCRIPTIONAL ACTIVATOR DEVR_DOSR"/>
    <property type="match status" value="1"/>
</dbReference>
<accession>A0AB39YKT6</accession>
<evidence type="ECO:0000256" key="1">
    <source>
        <dbReference type="ARBA" id="ARBA00023015"/>
    </source>
</evidence>
<dbReference type="CDD" id="cd06170">
    <property type="entry name" value="LuxR_C_like"/>
    <property type="match status" value="1"/>
</dbReference>
<dbReference type="Gene3D" id="1.10.10.10">
    <property type="entry name" value="Winged helix-like DNA-binding domain superfamily/Winged helix DNA-binding domain"/>
    <property type="match status" value="1"/>
</dbReference>
<dbReference type="PANTHER" id="PTHR44688">
    <property type="entry name" value="DNA-BINDING TRANSCRIPTIONAL ACTIVATOR DEVR_DOSR"/>
    <property type="match status" value="1"/>
</dbReference>
<reference evidence="6" key="1">
    <citation type="submission" date="2024-07" db="EMBL/GenBank/DDBJ databases">
        <authorList>
            <person name="Li J."/>
            <person name="Wei H."/>
            <person name="Ma J."/>
        </authorList>
    </citation>
    <scope>NUCLEOTIDE SEQUENCE</scope>
    <source>
        <strain evidence="6">AMU7</strain>
    </source>
</reference>
<evidence type="ECO:0000256" key="3">
    <source>
        <dbReference type="ARBA" id="ARBA00023163"/>
    </source>
</evidence>
<keyword evidence="1" id="KW-0805">Transcription regulation</keyword>
<dbReference type="Pfam" id="PF00196">
    <property type="entry name" value="GerE"/>
    <property type="match status" value="1"/>
</dbReference>
<dbReference type="PROSITE" id="PS50043">
    <property type="entry name" value="HTH_LUXR_2"/>
    <property type="match status" value="1"/>
</dbReference>
<evidence type="ECO:0000256" key="2">
    <source>
        <dbReference type="ARBA" id="ARBA00023125"/>
    </source>
</evidence>
<protein>
    <submittedName>
        <fullName evidence="6">LuxR C-terminal-related transcriptional regulator</fullName>
    </submittedName>
</protein>
<name>A0AB39YKT6_9MICC</name>
<dbReference type="EMBL" id="CP165735">
    <property type="protein sequence ID" value="XDV70593.1"/>
    <property type="molecule type" value="Genomic_DNA"/>
</dbReference>
<dbReference type="RefSeq" id="WP_369745007.1">
    <property type="nucleotide sequence ID" value="NZ_CP165735.1"/>
</dbReference>
<dbReference type="GO" id="GO:0006355">
    <property type="term" value="P:regulation of DNA-templated transcription"/>
    <property type="evidence" value="ECO:0007669"/>
    <property type="project" value="InterPro"/>
</dbReference>
<dbReference type="SUPFAM" id="SSF46894">
    <property type="entry name" value="C-terminal effector domain of the bipartite response regulators"/>
    <property type="match status" value="1"/>
</dbReference>
<proteinExistence type="predicted"/>
<keyword evidence="2" id="KW-0238">DNA-binding</keyword>
<organism evidence="6">
    <name type="scientific">Paenarthrobacter sp. AMU7</name>
    <dbReference type="NCBI Taxonomy" id="3162492"/>
    <lineage>
        <taxon>Bacteria</taxon>
        <taxon>Bacillati</taxon>
        <taxon>Actinomycetota</taxon>
        <taxon>Actinomycetes</taxon>
        <taxon>Micrococcales</taxon>
        <taxon>Micrococcaceae</taxon>
        <taxon>Paenarthrobacter</taxon>
    </lineage>
</organism>
<dbReference type="InterPro" id="IPR016032">
    <property type="entry name" value="Sig_transdc_resp-reg_C-effctor"/>
</dbReference>
<dbReference type="GO" id="GO:0003677">
    <property type="term" value="F:DNA binding"/>
    <property type="evidence" value="ECO:0007669"/>
    <property type="project" value="UniProtKB-KW"/>
</dbReference>
<feature type="region of interest" description="Disordered" evidence="4">
    <location>
        <begin position="1"/>
        <end position="38"/>
    </location>
</feature>
<evidence type="ECO:0000256" key="4">
    <source>
        <dbReference type="SAM" id="MobiDB-lite"/>
    </source>
</evidence>
<dbReference type="InterPro" id="IPR036388">
    <property type="entry name" value="WH-like_DNA-bd_sf"/>
</dbReference>
<evidence type="ECO:0000313" key="6">
    <source>
        <dbReference type="EMBL" id="XDV70593.1"/>
    </source>
</evidence>
<dbReference type="AlphaFoldDB" id="A0AB39YKT6"/>
<feature type="region of interest" description="Disordered" evidence="4">
    <location>
        <begin position="588"/>
        <end position="624"/>
    </location>
</feature>
<sequence length="689" mass="72392">MTGHDPKPGHLPPGPDDHPFKEPAALQEAAPHPVPELSGDSAKVRELLLALSVGFTLPSPLPRGLEGHDGLDSIITAAMDAGLLLADGSVVGTVQHALLHGTPPSHIRALQRELVDKVLAEGRPFGDLARDLARSGMQDARVAAELEVVANSVLDSDPRLAVDLYAEALLAGNKELHIAAKRAQALAATGDLDEAGRIVDRLLALPEPPHLRLGVDVAAAVWAQRGMLSRSADTYSWLGPDRLQGSAPLAAVAMIGAGNAVLAEEIMAAAVPSGSPTLLAVALTLTQEGLRQTLGPNPQLALPELIRASDMMNASGAAIPLPETPGALAALCALHSGEPVVADTVLRAALAAGQGGDAARPRLFLLQAWTAMQQDNSDEARLAINEAVKANHWSLAPRDELLLSALEVGLARRGSDVHALVLAWDRAREAMMHVAVDLYSLLPWGELMVSAARLRETRRVSHYVDGAWELLQRLGNPPLWSVPLHWAAVQAALLSESPAELAPHAAALVRASEHSHLASVLAVGGKAWVSVLAGRFEASDVEAAARGLAAVGMPWEGARLAGHAAAHAEERRDLVRLLACARDIHPQGAPAGAGHDRVEVPHHGGAGTPAPDGTSPGAGDPSGLSAREREVARLLLEGKTYREIGEAIYISPRTAEHHVARMRRRLGADNRSDLLVRLRLALGEGYPPP</sequence>
<dbReference type="PRINTS" id="PR00038">
    <property type="entry name" value="HTHLUXR"/>
</dbReference>
<dbReference type="InterPro" id="IPR000792">
    <property type="entry name" value="Tscrpt_reg_LuxR_C"/>
</dbReference>